<dbReference type="AlphaFoldDB" id="A0A0M3DIL3"/>
<gene>
    <name evidence="1" type="ORF">VN21_04460</name>
</gene>
<evidence type="ECO:0000313" key="1">
    <source>
        <dbReference type="EMBL" id="KKY02188.1"/>
    </source>
</evidence>
<dbReference type="PATRIC" id="fig|1629550.3.peg.366"/>
<protein>
    <submittedName>
        <fullName evidence="1">Uncharacterized protein</fullName>
    </submittedName>
</protein>
<comment type="caution">
    <text evidence="1">The sequence shown here is derived from an EMBL/GenBank/DDBJ whole genome shotgun (WGS) entry which is preliminary data.</text>
</comment>
<accession>A0A0M3DIL3</accession>
<feature type="non-terminal residue" evidence="1">
    <location>
        <position position="1"/>
    </location>
</feature>
<dbReference type="EMBL" id="LBBT01000099">
    <property type="protein sequence ID" value="KKY02188.1"/>
    <property type="molecule type" value="Genomic_DNA"/>
</dbReference>
<dbReference type="Proteomes" id="UP000034407">
    <property type="component" value="Unassembled WGS sequence"/>
</dbReference>
<reference evidence="1 2" key="1">
    <citation type="submission" date="2015-04" db="EMBL/GenBank/DDBJ databases">
        <title>Microcin producing Clostridium sp. JC272T.</title>
        <authorList>
            <person name="Jyothsna T."/>
            <person name="Sasikala C."/>
            <person name="Ramana C."/>
        </authorList>
    </citation>
    <scope>NUCLEOTIDE SEQUENCE [LARGE SCALE GENOMIC DNA]</scope>
    <source>
        <strain evidence="1 2">JC272</strain>
    </source>
</reference>
<sequence>ILKFIIKNEEMDKITIDKLKSLNLSEDYLLNLYSMKIENINVNDKKSIEEIIKKVKKNKLQDDIDNLLKKQKELENGKSNDNSNAKEVDVQVMEIAIKIVELRKILENI</sequence>
<proteinExistence type="predicted"/>
<name>A0A0M3DIL3_9FIRM</name>
<organism evidence="1 2">
    <name type="scientific">Paraclostridium benzoelyticum</name>
    <dbReference type="NCBI Taxonomy" id="1629550"/>
    <lineage>
        <taxon>Bacteria</taxon>
        <taxon>Bacillati</taxon>
        <taxon>Bacillota</taxon>
        <taxon>Clostridia</taxon>
        <taxon>Peptostreptococcales</taxon>
        <taxon>Peptostreptococcaceae</taxon>
        <taxon>Paraclostridium</taxon>
    </lineage>
</organism>
<keyword evidence="2" id="KW-1185">Reference proteome</keyword>
<evidence type="ECO:0000313" key="2">
    <source>
        <dbReference type="Proteomes" id="UP000034407"/>
    </source>
</evidence>